<evidence type="ECO:0000313" key="3">
    <source>
        <dbReference type="EMBL" id="KAK2161446.1"/>
    </source>
</evidence>
<dbReference type="EMBL" id="JAODUP010000116">
    <property type="protein sequence ID" value="KAK2161446.1"/>
    <property type="molecule type" value="Genomic_DNA"/>
</dbReference>
<feature type="chain" id="PRO_5041906954" evidence="2">
    <location>
        <begin position="26"/>
        <end position="348"/>
    </location>
</feature>
<feature type="transmembrane region" description="Helical" evidence="1">
    <location>
        <begin position="298"/>
        <end position="321"/>
    </location>
</feature>
<keyword evidence="1" id="KW-1133">Transmembrane helix</keyword>
<name>A0AAD9JY97_9ANNE</name>
<dbReference type="Proteomes" id="UP001208570">
    <property type="component" value="Unassembled WGS sequence"/>
</dbReference>
<keyword evidence="1" id="KW-0472">Membrane</keyword>
<accession>A0AAD9JY97</accession>
<sequence length="348" mass="38787">MMTVAEVCLLAIVICNTVILQICLGADTELPVHSIYLKQCAVWQNISESLEKEPNVDLKCVKNNECSGVDCIGKYSYQGILSALMSFEKEFCIGLIVEACNKPTNIHMYIVTFSSNGNSTAETDIVVNGDQVVPIIGAEFNVMGSVARGYVDIKMHHAVIKGQPHIFLSAFLRVKLISHIFGEVFSHYLSGFDVGIVRGMNIPVPRCDPHVGTHIHKPGMCNWHTVSHLQRQGPMTKCNPSSMDACGNFEMCELKQCVCLPNYIYSNITQSCTPEVILEFDLPFDNQVKESKKISQKYIIVIACSIATLLILLAIAATVVIKYKRRQARYSQHELLRQQEEDDDPEVV</sequence>
<evidence type="ECO:0000313" key="4">
    <source>
        <dbReference type="Proteomes" id="UP001208570"/>
    </source>
</evidence>
<comment type="caution">
    <text evidence="3">The sequence shown here is derived from an EMBL/GenBank/DDBJ whole genome shotgun (WGS) entry which is preliminary data.</text>
</comment>
<protein>
    <submittedName>
        <fullName evidence="3">Uncharacterized protein</fullName>
    </submittedName>
</protein>
<keyword evidence="2" id="KW-0732">Signal</keyword>
<keyword evidence="1" id="KW-0812">Transmembrane</keyword>
<reference evidence="3" key="1">
    <citation type="journal article" date="2023" name="Mol. Biol. Evol.">
        <title>Third-Generation Sequencing Reveals the Adaptive Role of the Epigenome in Three Deep-Sea Polychaetes.</title>
        <authorList>
            <person name="Perez M."/>
            <person name="Aroh O."/>
            <person name="Sun Y."/>
            <person name="Lan Y."/>
            <person name="Juniper S.K."/>
            <person name="Young C.R."/>
            <person name="Angers B."/>
            <person name="Qian P.Y."/>
        </authorList>
    </citation>
    <scope>NUCLEOTIDE SEQUENCE</scope>
    <source>
        <strain evidence="3">P08H-3</strain>
    </source>
</reference>
<feature type="signal peptide" evidence="2">
    <location>
        <begin position="1"/>
        <end position="25"/>
    </location>
</feature>
<organism evidence="3 4">
    <name type="scientific">Paralvinella palmiformis</name>
    <dbReference type="NCBI Taxonomy" id="53620"/>
    <lineage>
        <taxon>Eukaryota</taxon>
        <taxon>Metazoa</taxon>
        <taxon>Spiralia</taxon>
        <taxon>Lophotrochozoa</taxon>
        <taxon>Annelida</taxon>
        <taxon>Polychaeta</taxon>
        <taxon>Sedentaria</taxon>
        <taxon>Canalipalpata</taxon>
        <taxon>Terebellida</taxon>
        <taxon>Terebelliformia</taxon>
        <taxon>Alvinellidae</taxon>
        <taxon>Paralvinella</taxon>
    </lineage>
</organism>
<evidence type="ECO:0000256" key="1">
    <source>
        <dbReference type="SAM" id="Phobius"/>
    </source>
</evidence>
<gene>
    <name evidence="3" type="ORF">LSH36_116g01014</name>
</gene>
<evidence type="ECO:0000256" key="2">
    <source>
        <dbReference type="SAM" id="SignalP"/>
    </source>
</evidence>
<proteinExistence type="predicted"/>
<keyword evidence="4" id="KW-1185">Reference proteome</keyword>
<dbReference type="AlphaFoldDB" id="A0AAD9JY97"/>